<protein>
    <submittedName>
        <fullName evidence="1">Molybdopterin oxidoreductase</fullName>
    </submittedName>
</protein>
<dbReference type="InterPro" id="IPR036593">
    <property type="entry name" value="CPE0013-like_sf"/>
</dbReference>
<accession>A0A2K1P546</accession>
<dbReference type="SUPFAM" id="SSF160148">
    <property type="entry name" value="CPE0013-like"/>
    <property type="match status" value="1"/>
</dbReference>
<proteinExistence type="predicted"/>
<dbReference type="OrthoDB" id="9811531at2"/>
<dbReference type="InterPro" id="IPR012460">
    <property type="entry name" value="DUF1667"/>
</dbReference>
<dbReference type="Pfam" id="PF07892">
    <property type="entry name" value="DUF1667"/>
    <property type="match status" value="1"/>
</dbReference>
<comment type="caution">
    <text evidence="1">The sequence shown here is derived from an EMBL/GenBank/DDBJ whole genome shotgun (WGS) entry which is preliminary data.</text>
</comment>
<dbReference type="AlphaFoldDB" id="A0A2K1P546"/>
<name>A0A2K1P546_9BACT</name>
<sequence length="130" mass="14569">MNSVEYKKKKIVCTQCPLGCKINVVYADADEIEIVEVKGNRCKRGLEFVKQEITDPLRVVVTSVKVEDGEIPMASVRSDKPVPLRLMQDIMKTLKQTKVKAPVKRGDVVIQNILDTGSDIIATRSVDRKK</sequence>
<organism evidence="1 2">
    <name type="scientific">Petrotoga olearia DSM 13574</name>
    <dbReference type="NCBI Taxonomy" id="1122955"/>
    <lineage>
        <taxon>Bacteria</taxon>
        <taxon>Thermotogati</taxon>
        <taxon>Thermotogota</taxon>
        <taxon>Thermotogae</taxon>
        <taxon>Petrotogales</taxon>
        <taxon>Petrotogaceae</taxon>
        <taxon>Petrotoga</taxon>
    </lineage>
</organism>
<dbReference type="Proteomes" id="UP000236434">
    <property type="component" value="Unassembled WGS sequence"/>
</dbReference>
<evidence type="ECO:0000313" key="1">
    <source>
        <dbReference type="EMBL" id="PNR97901.1"/>
    </source>
</evidence>
<gene>
    <name evidence="1" type="ORF">X929_00475</name>
</gene>
<dbReference type="Gene3D" id="3.10.530.10">
    <property type="entry name" value="CPE0013-like"/>
    <property type="match status" value="1"/>
</dbReference>
<dbReference type="PANTHER" id="PTHR39450:SF1">
    <property type="entry name" value="DUF1667 DOMAIN-CONTAINING PROTEIN"/>
    <property type="match status" value="1"/>
</dbReference>
<dbReference type="PANTHER" id="PTHR39450">
    <property type="entry name" value="MOLYBDOPTERIN OXIDOREDUCTASE, 4FE-4S CLUSTER-BINDING SUBUNIT"/>
    <property type="match status" value="1"/>
</dbReference>
<dbReference type="RefSeq" id="WP_103066110.1">
    <property type="nucleotide sequence ID" value="NZ_AZRL01000003.1"/>
</dbReference>
<reference evidence="1 2" key="1">
    <citation type="submission" date="2013-12" db="EMBL/GenBank/DDBJ databases">
        <title>Comparative genomics of Petrotoga isolates.</title>
        <authorList>
            <person name="Nesbo C.L."/>
            <person name="Charchuk R."/>
            <person name="Chow K."/>
        </authorList>
    </citation>
    <scope>NUCLEOTIDE SEQUENCE [LARGE SCALE GENOMIC DNA]</scope>
    <source>
        <strain evidence="1 2">DSM 13574</strain>
    </source>
</reference>
<evidence type="ECO:0000313" key="2">
    <source>
        <dbReference type="Proteomes" id="UP000236434"/>
    </source>
</evidence>
<dbReference type="EMBL" id="AZRL01000003">
    <property type="protein sequence ID" value="PNR97901.1"/>
    <property type="molecule type" value="Genomic_DNA"/>
</dbReference>